<dbReference type="eggNOG" id="COG1834">
    <property type="taxonomic scope" value="Bacteria"/>
</dbReference>
<dbReference type="PANTHER" id="PTHR47271">
    <property type="entry name" value="ARGININE DEIMINASE"/>
    <property type="match status" value="1"/>
</dbReference>
<dbReference type="Proteomes" id="UP000019102">
    <property type="component" value="Unassembled WGS sequence"/>
</dbReference>
<name>W4VQY9_9BACI</name>
<keyword evidence="2" id="KW-1185">Reference proteome</keyword>
<protein>
    <submittedName>
        <fullName evidence="1">NG,NG-dimethylarginine dimethylaminohydrolase</fullName>
    </submittedName>
</protein>
<dbReference type="STRING" id="1298598.JCM21714_4627"/>
<dbReference type="GO" id="GO:0019546">
    <property type="term" value="P:L-arginine deiminase pathway"/>
    <property type="evidence" value="ECO:0007669"/>
    <property type="project" value="TreeGrafter"/>
</dbReference>
<evidence type="ECO:0000313" key="1">
    <source>
        <dbReference type="EMBL" id="GAE95394.1"/>
    </source>
</evidence>
<dbReference type="RefSeq" id="WP_035726261.1">
    <property type="nucleotide sequence ID" value="NZ_BAVS01000055.1"/>
</dbReference>
<dbReference type="OrthoDB" id="9814070at2"/>
<dbReference type="PANTHER" id="PTHR47271:SF2">
    <property type="entry name" value="ARGININE DEIMINASE"/>
    <property type="match status" value="1"/>
</dbReference>
<dbReference type="SUPFAM" id="SSF55909">
    <property type="entry name" value="Pentein"/>
    <property type="match status" value="1"/>
</dbReference>
<reference evidence="1 2" key="1">
    <citation type="journal article" date="2014" name="Genome Announc.">
        <title>Draft Genome Sequence of the Boron-Tolerant and Moderately Halotolerant Bacterium Gracilibacillus boraciitolerans JCM 21714T.</title>
        <authorList>
            <person name="Ahmed I."/>
            <person name="Oshima K."/>
            <person name="Suda W."/>
            <person name="Kitamura K."/>
            <person name="Iida T."/>
            <person name="Ohmori Y."/>
            <person name="Fujiwara T."/>
            <person name="Hattori M."/>
            <person name="Ohkuma M."/>
        </authorList>
    </citation>
    <scope>NUCLEOTIDE SEQUENCE [LARGE SCALE GENOMIC DNA]</scope>
    <source>
        <strain evidence="1 2">JCM 21714</strain>
    </source>
</reference>
<evidence type="ECO:0000313" key="2">
    <source>
        <dbReference type="Proteomes" id="UP000019102"/>
    </source>
</evidence>
<organism evidence="1 2">
    <name type="scientific">Gracilibacillus boraciitolerans JCM 21714</name>
    <dbReference type="NCBI Taxonomy" id="1298598"/>
    <lineage>
        <taxon>Bacteria</taxon>
        <taxon>Bacillati</taxon>
        <taxon>Bacillota</taxon>
        <taxon>Bacilli</taxon>
        <taxon>Bacillales</taxon>
        <taxon>Bacillaceae</taxon>
        <taxon>Gracilibacillus</taxon>
    </lineage>
</organism>
<keyword evidence="1" id="KW-0378">Hydrolase</keyword>
<accession>W4VQY9</accession>
<dbReference type="AlphaFoldDB" id="W4VQY9"/>
<dbReference type="Gene3D" id="3.75.10.10">
    <property type="entry name" value="L-arginine/glycine Amidinotransferase, Chain A"/>
    <property type="match status" value="1"/>
</dbReference>
<dbReference type="EMBL" id="BAVS01000055">
    <property type="protein sequence ID" value="GAE95394.1"/>
    <property type="molecule type" value="Genomic_DNA"/>
</dbReference>
<dbReference type="GO" id="GO:0016990">
    <property type="term" value="F:arginine deiminase activity"/>
    <property type="evidence" value="ECO:0007669"/>
    <property type="project" value="TreeGrafter"/>
</dbReference>
<sequence length="275" mass="31537">MIQQQNEYGRLEKVIVCPPKYMEIKKIINETQKFYEDSNIDVSIAVKQHQELVDVLEKHGVEIIELYTDPKLNEQVFTRDIGFVIDDILYTAEMGRNIRKPEIDVLQQILDEHAITYHPLTTQSIEGGDVMVTEDIVWIGNSSRTTSHAIQELQTHIGNREIVELPIRQDILHLDCALNMVSKEVGLIYSPAFHEEDVKKLHDKYDLIEVNEDEQFTLGTNVFSIGDQKVISLPDNKQVNQALIKKGFDVIEVDFSEIIKSGGSFRCCTLPIERK</sequence>
<dbReference type="Pfam" id="PF19420">
    <property type="entry name" value="DDAH_eukar"/>
    <property type="match status" value="1"/>
</dbReference>
<proteinExistence type="predicted"/>
<gene>
    <name evidence="1" type="ORF">JCM21714_4627</name>
</gene>
<comment type="caution">
    <text evidence="1">The sequence shown here is derived from an EMBL/GenBank/DDBJ whole genome shotgun (WGS) entry which is preliminary data.</text>
</comment>